<protein>
    <recommendedName>
        <fullName evidence="2">protein-tyrosine-phosphatase</fullName>
        <ecNumber evidence="2">3.1.3.48</ecNumber>
    </recommendedName>
</protein>
<dbReference type="RefSeq" id="WP_103077376.1">
    <property type="nucleotide sequence ID" value="NZ_AZRN01000032.1"/>
</dbReference>
<evidence type="ECO:0000256" key="2">
    <source>
        <dbReference type="ARBA" id="ARBA00013064"/>
    </source>
</evidence>
<sequence>MYIDIHCHLLPGVDDGIKTIEETLNELRRYRENEITGVIFTPHVNHPSVKTDITNIKVVYQKVKERIENEIGLRTYLASELYLTPDYKDFIPFNSFVLIEFPTQPMPIYALDSIFNLQLDGYEIILVHVERYKWLYESKDIIQRMKEMGVLFQVNFEGLKTQEGKYYFENNLVDFLATDNHGSSNREEVDLSLFKKYSEITKNAFDILGINS</sequence>
<dbReference type="EMBL" id="AZRN01000032">
    <property type="protein sequence ID" value="PNR98765.1"/>
    <property type="molecule type" value="Genomic_DNA"/>
</dbReference>
<comment type="similarity">
    <text evidence="1">Belongs to the metallo-dependent hydrolases superfamily. CpsB/CapC family.</text>
</comment>
<dbReference type="PANTHER" id="PTHR39181:SF1">
    <property type="entry name" value="TYROSINE-PROTEIN PHOSPHATASE YWQE"/>
    <property type="match status" value="1"/>
</dbReference>
<dbReference type="InterPro" id="IPR016195">
    <property type="entry name" value="Pol/histidinol_Pase-like"/>
</dbReference>
<evidence type="ECO:0000256" key="4">
    <source>
        <dbReference type="ARBA" id="ARBA00051722"/>
    </source>
</evidence>
<name>A0A2K1P7J0_9BACT</name>
<keyword evidence="6" id="KW-1185">Reference proteome</keyword>
<dbReference type="EC" id="3.1.3.48" evidence="2"/>
<comment type="catalytic activity">
    <reaction evidence="4">
        <text>O-phospho-L-tyrosyl-[protein] + H2O = L-tyrosyl-[protein] + phosphate</text>
        <dbReference type="Rhea" id="RHEA:10684"/>
        <dbReference type="Rhea" id="RHEA-COMP:10136"/>
        <dbReference type="Rhea" id="RHEA-COMP:20101"/>
        <dbReference type="ChEBI" id="CHEBI:15377"/>
        <dbReference type="ChEBI" id="CHEBI:43474"/>
        <dbReference type="ChEBI" id="CHEBI:46858"/>
        <dbReference type="ChEBI" id="CHEBI:61978"/>
        <dbReference type="EC" id="3.1.3.48"/>
    </reaction>
</comment>
<evidence type="ECO:0000256" key="3">
    <source>
        <dbReference type="ARBA" id="ARBA00022801"/>
    </source>
</evidence>
<dbReference type="Gene3D" id="3.20.20.140">
    <property type="entry name" value="Metal-dependent hydrolases"/>
    <property type="match status" value="1"/>
</dbReference>
<evidence type="ECO:0000313" key="6">
    <source>
        <dbReference type="Proteomes" id="UP000236604"/>
    </source>
</evidence>
<dbReference type="AlphaFoldDB" id="A0A2K1P7J0"/>
<reference evidence="5 6" key="1">
    <citation type="submission" date="2013-12" db="EMBL/GenBank/DDBJ databases">
        <title>Comparative genomics of Petrotoga isolates.</title>
        <authorList>
            <person name="Nesbo C.L."/>
            <person name="Charchuk R."/>
            <person name="Chow K."/>
        </authorList>
    </citation>
    <scope>NUCLEOTIDE SEQUENCE [LARGE SCALE GENOMIC DNA]</scope>
    <source>
        <strain evidence="5 6">DSM 14811</strain>
    </source>
</reference>
<dbReference type="SUPFAM" id="SSF89550">
    <property type="entry name" value="PHP domain-like"/>
    <property type="match status" value="1"/>
</dbReference>
<comment type="caution">
    <text evidence="5">The sequence shown here is derived from an EMBL/GenBank/DDBJ whole genome shotgun (WGS) entry which is preliminary data.</text>
</comment>
<dbReference type="PANTHER" id="PTHR39181">
    <property type="entry name" value="TYROSINE-PROTEIN PHOSPHATASE YWQE"/>
    <property type="match status" value="1"/>
</dbReference>
<proteinExistence type="inferred from homology"/>
<accession>A0A2K1P7J0</accession>
<dbReference type="GO" id="GO:0030145">
    <property type="term" value="F:manganese ion binding"/>
    <property type="evidence" value="ECO:0007669"/>
    <property type="project" value="InterPro"/>
</dbReference>
<keyword evidence="3" id="KW-0378">Hydrolase</keyword>
<dbReference type="PIRSF" id="PIRSF016557">
    <property type="entry name" value="Caps_synth_CpsB"/>
    <property type="match status" value="1"/>
</dbReference>
<evidence type="ECO:0000256" key="1">
    <source>
        <dbReference type="ARBA" id="ARBA00005750"/>
    </source>
</evidence>
<dbReference type="Pfam" id="PF19567">
    <property type="entry name" value="CpsB_CapC"/>
    <property type="match status" value="1"/>
</dbReference>
<gene>
    <name evidence="5" type="ORF">X927_07270</name>
</gene>
<dbReference type="InterPro" id="IPR016667">
    <property type="entry name" value="Caps_polysacc_synth_CpsB/CapC"/>
</dbReference>
<evidence type="ECO:0000313" key="5">
    <source>
        <dbReference type="EMBL" id="PNR98765.1"/>
    </source>
</evidence>
<dbReference type="GO" id="GO:0004725">
    <property type="term" value="F:protein tyrosine phosphatase activity"/>
    <property type="evidence" value="ECO:0007669"/>
    <property type="project" value="UniProtKB-EC"/>
</dbReference>
<dbReference type="Proteomes" id="UP000236604">
    <property type="component" value="Unassembled WGS sequence"/>
</dbReference>
<organism evidence="5 6">
    <name type="scientific">Petrotoga mexicana DSM 14811</name>
    <dbReference type="NCBI Taxonomy" id="1122954"/>
    <lineage>
        <taxon>Bacteria</taxon>
        <taxon>Thermotogati</taxon>
        <taxon>Thermotogota</taxon>
        <taxon>Thermotogae</taxon>
        <taxon>Petrotogales</taxon>
        <taxon>Petrotogaceae</taxon>
        <taxon>Petrotoga</taxon>
    </lineage>
</organism>